<evidence type="ECO:0000256" key="2">
    <source>
        <dbReference type="ARBA" id="ARBA00022801"/>
    </source>
</evidence>
<sequence length="303" mass="33828">MQGWRIEMEDAHVVQISMSSEPPFKDWSFYAVFDGHAGSKAAWFHSNHSSMLQVVKKLNQAGGTLDDQTIELLKEGITDGFLKMDAEMKKGSEEDEEAERSGTTAICAIVTPTHIVLANLGDSRAILSMKDSGPFGTEDHKPYLQKERERIVNAGGSVMIQRVNGSLAVSRAFGDFEYKAVPGLKPTQQLVSPEPDIYVLKRNPEKDEFLLLACDGVYDVMGNEVLCEFVRSRLRVKDDLSAVANEVLDTCLSKGSRDNMTIILVCFKAAPKVDQKFVEEEARWREKVADFVKCKLLILHCYS</sequence>
<dbReference type="SMART" id="SM00332">
    <property type="entry name" value="PP2Cc"/>
    <property type="match status" value="1"/>
</dbReference>
<keyword evidence="3 4" id="KW-0904">Protein phosphatase</keyword>
<protein>
    <submittedName>
        <fullName evidence="8">PPM-type phosphatase domain-containing protein</fullName>
    </submittedName>
</protein>
<dbReference type="InterPro" id="IPR036457">
    <property type="entry name" value="PPM-type-like_dom_sf"/>
</dbReference>
<feature type="domain" description="PPM-type phosphatase" evidence="5">
    <location>
        <begin position="1"/>
        <end position="267"/>
    </location>
</feature>
<dbReference type="GO" id="GO:0004722">
    <property type="term" value="F:protein serine/threonine phosphatase activity"/>
    <property type="evidence" value="ECO:0007669"/>
    <property type="project" value="InterPro"/>
</dbReference>
<dbReference type="InterPro" id="IPR000222">
    <property type="entry name" value="PP2C_BS"/>
</dbReference>
<dbReference type="PANTHER" id="PTHR47992">
    <property type="entry name" value="PROTEIN PHOSPHATASE"/>
    <property type="match status" value="1"/>
</dbReference>
<dbReference type="GO" id="GO:0046872">
    <property type="term" value="F:metal ion binding"/>
    <property type="evidence" value="ECO:0007669"/>
    <property type="project" value="UniProtKB-KW"/>
</dbReference>
<dbReference type="PROSITE" id="PS51746">
    <property type="entry name" value="PPM_2"/>
    <property type="match status" value="1"/>
</dbReference>
<dbReference type="STRING" id="51028.A0A0N4VCE1"/>
<evidence type="ECO:0000313" key="6">
    <source>
        <dbReference type="EMBL" id="VDD92966.1"/>
    </source>
</evidence>
<organism evidence="8">
    <name type="scientific">Enterobius vermicularis</name>
    <name type="common">Human pinworm</name>
    <dbReference type="NCBI Taxonomy" id="51028"/>
    <lineage>
        <taxon>Eukaryota</taxon>
        <taxon>Metazoa</taxon>
        <taxon>Ecdysozoa</taxon>
        <taxon>Nematoda</taxon>
        <taxon>Chromadorea</taxon>
        <taxon>Rhabditida</taxon>
        <taxon>Spirurina</taxon>
        <taxon>Oxyuridomorpha</taxon>
        <taxon>Oxyuroidea</taxon>
        <taxon>Oxyuridae</taxon>
        <taxon>Enterobius</taxon>
    </lineage>
</organism>
<comment type="similarity">
    <text evidence="4">Belongs to the PP2C family.</text>
</comment>
<dbReference type="PROSITE" id="PS01032">
    <property type="entry name" value="PPM_1"/>
    <property type="match status" value="1"/>
</dbReference>
<evidence type="ECO:0000256" key="4">
    <source>
        <dbReference type="RuleBase" id="RU003465"/>
    </source>
</evidence>
<reference evidence="6 7" key="2">
    <citation type="submission" date="2018-10" db="EMBL/GenBank/DDBJ databases">
        <authorList>
            <consortium name="Pathogen Informatics"/>
        </authorList>
    </citation>
    <scope>NUCLEOTIDE SEQUENCE [LARGE SCALE GENOMIC DNA]</scope>
</reference>
<evidence type="ECO:0000259" key="5">
    <source>
        <dbReference type="PROSITE" id="PS51746"/>
    </source>
</evidence>
<keyword evidence="1" id="KW-0479">Metal-binding</keyword>
<dbReference type="Gene3D" id="3.60.40.10">
    <property type="entry name" value="PPM-type phosphatase domain"/>
    <property type="match status" value="1"/>
</dbReference>
<evidence type="ECO:0000313" key="8">
    <source>
        <dbReference type="WBParaSite" id="EVEC_0000823301-mRNA-1"/>
    </source>
</evidence>
<dbReference type="Pfam" id="PF00481">
    <property type="entry name" value="PP2C"/>
    <property type="match status" value="1"/>
</dbReference>
<name>A0A0N4VCE1_ENTVE</name>
<dbReference type="WBParaSite" id="EVEC_0000823301-mRNA-1">
    <property type="protein sequence ID" value="EVEC_0000823301-mRNA-1"/>
    <property type="gene ID" value="EVEC_0000823301"/>
</dbReference>
<dbReference type="InterPro" id="IPR001932">
    <property type="entry name" value="PPM-type_phosphatase-like_dom"/>
</dbReference>
<keyword evidence="7" id="KW-1185">Reference proteome</keyword>
<keyword evidence="2 4" id="KW-0378">Hydrolase</keyword>
<dbReference type="OrthoDB" id="10264738at2759"/>
<reference evidence="8" key="1">
    <citation type="submission" date="2017-02" db="UniProtKB">
        <authorList>
            <consortium name="WormBaseParasite"/>
        </authorList>
    </citation>
    <scope>IDENTIFICATION</scope>
</reference>
<dbReference type="EMBL" id="UXUI01009057">
    <property type="protein sequence ID" value="VDD92966.1"/>
    <property type="molecule type" value="Genomic_DNA"/>
</dbReference>
<dbReference type="SUPFAM" id="SSF81606">
    <property type="entry name" value="PP2C-like"/>
    <property type="match status" value="1"/>
</dbReference>
<evidence type="ECO:0000313" key="7">
    <source>
        <dbReference type="Proteomes" id="UP000274131"/>
    </source>
</evidence>
<dbReference type="AlphaFoldDB" id="A0A0N4VCE1"/>
<evidence type="ECO:0000256" key="1">
    <source>
        <dbReference type="ARBA" id="ARBA00022723"/>
    </source>
</evidence>
<accession>A0A0N4VCE1</accession>
<proteinExistence type="inferred from homology"/>
<gene>
    <name evidence="6" type="ORF">EVEC_LOCUS7717</name>
</gene>
<dbReference type="Proteomes" id="UP000274131">
    <property type="component" value="Unassembled WGS sequence"/>
</dbReference>
<evidence type="ECO:0000256" key="3">
    <source>
        <dbReference type="ARBA" id="ARBA00022912"/>
    </source>
</evidence>
<dbReference type="CDD" id="cd00143">
    <property type="entry name" value="PP2Cc"/>
    <property type="match status" value="1"/>
</dbReference>
<dbReference type="InterPro" id="IPR015655">
    <property type="entry name" value="PP2C"/>
</dbReference>